<evidence type="ECO:0000256" key="6">
    <source>
        <dbReference type="NCBIfam" id="TIGR01068"/>
    </source>
</evidence>
<evidence type="ECO:0000256" key="9">
    <source>
        <dbReference type="PIRSR" id="PIRSR000077-4"/>
    </source>
</evidence>
<dbReference type="SUPFAM" id="SSF52833">
    <property type="entry name" value="Thioredoxin-like"/>
    <property type="match status" value="1"/>
</dbReference>
<dbReference type="Pfam" id="PF00085">
    <property type="entry name" value="Thioredoxin"/>
    <property type="match status" value="1"/>
</dbReference>
<feature type="site" description="Contributes to redox potential value" evidence="8">
    <location>
        <position position="30"/>
    </location>
</feature>
<feature type="site" description="Contributes to redox potential value" evidence="8">
    <location>
        <position position="31"/>
    </location>
</feature>
<keyword evidence="5 9" id="KW-0676">Redox-active center</keyword>
<dbReference type="CDD" id="cd02947">
    <property type="entry name" value="TRX_family"/>
    <property type="match status" value="1"/>
</dbReference>
<dbReference type="PIRSF" id="PIRSF000077">
    <property type="entry name" value="Thioredoxin"/>
    <property type="match status" value="1"/>
</dbReference>
<dbReference type="PANTHER" id="PTHR45663">
    <property type="entry name" value="GEO12009P1"/>
    <property type="match status" value="1"/>
</dbReference>
<feature type="active site" description="Nucleophile" evidence="8">
    <location>
        <position position="29"/>
    </location>
</feature>
<dbReference type="FunFam" id="3.40.30.10:FF:000001">
    <property type="entry name" value="Thioredoxin"/>
    <property type="match status" value="1"/>
</dbReference>
<dbReference type="PROSITE" id="PS00194">
    <property type="entry name" value="THIOREDOXIN_1"/>
    <property type="match status" value="1"/>
</dbReference>
<dbReference type="GO" id="GO:0015035">
    <property type="term" value="F:protein-disulfide reductase activity"/>
    <property type="evidence" value="ECO:0007669"/>
    <property type="project" value="UniProtKB-UniRule"/>
</dbReference>
<organism evidence="11 12">
    <name type="scientific">Candidatus Auribacter fodinae</name>
    <dbReference type="NCBI Taxonomy" id="2093366"/>
    <lineage>
        <taxon>Bacteria</taxon>
        <taxon>Pseudomonadati</taxon>
        <taxon>Candidatus Auribacterota</taxon>
        <taxon>Candidatus Auribacteria</taxon>
        <taxon>Candidatus Auribacterales</taxon>
        <taxon>Candidatus Auribacteraceae</taxon>
        <taxon>Candidatus Auribacter</taxon>
    </lineage>
</organism>
<evidence type="ECO:0000256" key="8">
    <source>
        <dbReference type="PIRSR" id="PIRSR000077-1"/>
    </source>
</evidence>
<dbReference type="NCBIfam" id="TIGR01068">
    <property type="entry name" value="thioredoxin"/>
    <property type="match status" value="1"/>
</dbReference>
<sequence>MKDYTSQTLATLLESTDKPVLIDFFAPWCGPCRLQAPVLEDFASEHSGAVVVGKVDVDANQHLAAQYNIFSIPTLILFKNGREKQRLVGLQDKKNLKTAVLSAAGEGQQ</sequence>
<accession>A0A3A4QV35</accession>
<comment type="caution">
    <text evidence="11">The sequence shown here is derived from an EMBL/GenBank/DDBJ whole genome shotgun (WGS) entry which is preliminary data.</text>
</comment>
<evidence type="ECO:0000256" key="1">
    <source>
        <dbReference type="ARBA" id="ARBA00008987"/>
    </source>
</evidence>
<dbReference type="InterPro" id="IPR036249">
    <property type="entry name" value="Thioredoxin-like_sf"/>
</dbReference>
<evidence type="ECO:0000256" key="4">
    <source>
        <dbReference type="ARBA" id="ARBA00023157"/>
    </source>
</evidence>
<evidence type="ECO:0000256" key="2">
    <source>
        <dbReference type="ARBA" id="ARBA00022448"/>
    </source>
</evidence>
<dbReference type="InterPro" id="IPR017937">
    <property type="entry name" value="Thioredoxin_CS"/>
</dbReference>
<comment type="similarity">
    <text evidence="1 7">Belongs to the thioredoxin family.</text>
</comment>
<keyword evidence="4 9" id="KW-1015">Disulfide bond</keyword>
<reference evidence="11 12" key="1">
    <citation type="journal article" date="2017" name="ISME J.">
        <title>Energy and carbon metabolisms in a deep terrestrial subsurface fluid microbial community.</title>
        <authorList>
            <person name="Momper L."/>
            <person name="Jungbluth S.P."/>
            <person name="Lee M.D."/>
            <person name="Amend J.P."/>
        </authorList>
    </citation>
    <scope>NUCLEOTIDE SEQUENCE [LARGE SCALE GENOMIC DNA]</scope>
    <source>
        <strain evidence="11">SURF_26</strain>
    </source>
</reference>
<feature type="disulfide bond" description="Redox-active" evidence="9">
    <location>
        <begin position="29"/>
        <end position="32"/>
    </location>
</feature>
<dbReference type="Gene3D" id="3.40.30.10">
    <property type="entry name" value="Glutaredoxin"/>
    <property type="match status" value="1"/>
</dbReference>
<feature type="site" description="Deprotonates C-terminal active site Cys" evidence="8">
    <location>
        <position position="23"/>
    </location>
</feature>
<proteinExistence type="inferred from homology"/>
<feature type="active site" description="Nucleophile" evidence="8">
    <location>
        <position position="32"/>
    </location>
</feature>
<dbReference type="PRINTS" id="PR00421">
    <property type="entry name" value="THIOREDOXIN"/>
</dbReference>
<name>A0A3A4QV35_9BACT</name>
<gene>
    <name evidence="11" type="primary">trxA</name>
    <name evidence="11" type="ORF">C4541_09545</name>
</gene>
<dbReference type="PROSITE" id="PS51352">
    <property type="entry name" value="THIOREDOXIN_2"/>
    <property type="match status" value="1"/>
</dbReference>
<evidence type="ECO:0000256" key="7">
    <source>
        <dbReference type="PIRNR" id="PIRNR000077"/>
    </source>
</evidence>
<dbReference type="InterPro" id="IPR005746">
    <property type="entry name" value="Thioredoxin"/>
</dbReference>
<dbReference type="PANTHER" id="PTHR45663:SF11">
    <property type="entry name" value="GEO12009P1"/>
    <property type="match status" value="1"/>
</dbReference>
<protein>
    <recommendedName>
        <fullName evidence="6 7">Thioredoxin</fullName>
    </recommendedName>
</protein>
<evidence type="ECO:0000313" key="12">
    <source>
        <dbReference type="Proteomes" id="UP000266426"/>
    </source>
</evidence>
<evidence type="ECO:0000256" key="3">
    <source>
        <dbReference type="ARBA" id="ARBA00022982"/>
    </source>
</evidence>
<keyword evidence="3" id="KW-0249">Electron transport</keyword>
<dbReference type="Proteomes" id="UP000266426">
    <property type="component" value="Unassembled WGS sequence"/>
</dbReference>
<feature type="domain" description="Thioredoxin" evidence="10">
    <location>
        <begin position="1"/>
        <end position="106"/>
    </location>
</feature>
<dbReference type="AlphaFoldDB" id="A0A3A4QV35"/>
<evidence type="ECO:0000256" key="5">
    <source>
        <dbReference type="ARBA" id="ARBA00023284"/>
    </source>
</evidence>
<keyword evidence="2" id="KW-0813">Transport</keyword>
<evidence type="ECO:0000313" key="11">
    <source>
        <dbReference type="EMBL" id="RJP57825.1"/>
    </source>
</evidence>
<dbReference type="GO" id="GO:0005737">
    <property type="term" value="C:cytoplasm"/>
    <property type="evidence" value="ECO:0007669"/>
    <property type="project" value="TreeGrafter"/>
</dbReference>
<dbReference type="EMBL" id="QZJZ01000074">
    <property type="protein sequence ID" value="RJP57825.1"/>
    <property type="molecule type" value="Genomic_DNA"/>
</dbReference>
<dbReference type="InterPro" id="IPR013766">
    <property type="entry name" value="Thioredoxin_domain"/>
</dbReference>
<evidence type="ECO:0000259" key="10">
    <source>
        <dbReference type="PROSITE" id="PS51352"/>
    </source>
</evidence>